<organism evidence="2 3">
    <name type="scientific">Lacinutrix venerupis</name>
    <dbReference type="NCBI Taxonomy" id="1486034"/>
    <lineage>
        <taxon>Bacteria</taxon>
        <taxon>Pseudomonadati</taxon>
        <taxon>Bacteroidota</taxon>
        <taxon>Flavobacteriia</taxon>
        <taxon>Flavobacteriales</taxon>
        <taxon>Flavobacteriaceae</taxon>
        <taxon>Lacinutrix</taxon>
    </lineage>
</organism>
<keyword evidence="3" id="KW-1185">Reference proteome</keyword>
<evidence type="ECO:0000313" key="2">
    <source>
        <dbReference type="EMBL" id="APX99659.1"/>
    </source>
</evidence>
<dbReference type="AlphaFoldDB" id="A0AAC9LLR0"/>
<dbReference type="InterPro" id="IPR014914">
    <property type="entry name" value="RES_dom"/>
</dbReference>
<dbReference type="RefSeq" id="WP_076732288.1">
    <property type="nucleotide sequence ID" value="NZ_CP019352.1"/>
</dbReference>
<dbReference type="KEGG" id="lvn:BWR22_04815"/>
<gene>
    <name evidence="2" type="ORF">BWR22_04815</name>
</gene>
<dbReference type="Pfam" id="PF08808">
    <property type="entry name" value="RES"/>
    <property type="match status" value="1"/>
</dbReference>
<name>A0AAC9LLR0_9FLAO</name>
<evidence type="ECO:0000313" key="3">
    <source>
        <dbReference type="Proteomes" id="UP000187506"/>
    </source>
</evidence>
<accession>A0AAC9LLR0</accession>
<dbReference type="EMBL" id="CP019352">
    <property type="protein sequence ID" value="APX99659.1"/>
    <property type="molecule type" value="Genomic_DNA"/>
</dbReference>
<sequence>MRGFRIAKKQYLEDLSGEGSRLYGGRWNKKGMAMLYFSDSLSTSLLEVLVHLDFKYLSNDFGYMEVEIPDTMVNKSLKLKDLGKDWRDNPPKSSTVNFGTTFLKENKKLALKVPCAILPIANNILVNPKHKDIDKLKIIKISDLDIDSRLLETTKL</sequence>
<evidence type="ECO:0000259" key="1">
    <source>
        <dbReference type="SMART" id="SM00953"/>
    </source>
</evidence>
<dbReference type="SMART" id="SM00953">
    <property type="entry name" value="RES"/>
    <property type="match status" value="1"/>
</dbReference>
<feature type="domain" description="RES" evidence="1">
    <location>
        <begin position="14"/>
        <end position="140"/>
    </location>
</feature>
<reference evidence="2 3" key="1">
    <citation type="submission" date="2017-01" db="EMBL/GenBank/DDBJ databases">
        <title>Complete genome of Lacinutrix venerupis DOK2-8 isolated from seawater in Dokdo.</title>
        <authorList>
            <person name="Chi W.-J."/>
            <person name="Kim J.H."/>
        </authorList>
    </citation>
    <scope>NUCLEOTIDE SEQUENCE [LARGE SCALE GENOMIC DNA]</scope>
    <source>
        <strain evidence="2 3">DOK2-8</strain>
    </source>
</reference>
<dbReference type="Proteomes" id="UP000187506">
    <property type="component" value="Chromosome"/>
</dbReference>
<proteinExistence type="predicted"/>
<protein>
    <recommendedName>
        <fullName evidence="1">RES domain-containing protein</fullName>
    </recommendedName>
</protein>